<reference evidence="2 3" key="1">
    <citation type="submission" date="2023-09" db="EMBL/GenBank/DDBJ databases">
        <title>Nesidiocoris tenuis whole genome shotgun sequence.</title>
        <authorList>
            <person name="Shibata T."/>
            <person name="Shimoda M."/>
            <person name="Kobayashi T."/>
            <person name="Uehara T."/>
        </authorList>
    </citation>
    <scope>NUCLEOTIDE SEQUENCE [LARGE SCALE GENOMIC DNA]</scope>
    <source>
        <strain evidence="2 3">Japan</strain>
    </source>
</reference>
<gene>
    <name evidence="2" type="ORF">NTJ_01887</name>
</gene>
<evidence type="ECO:0000313" key="2">
    <source>
        <dbReference type="EMBL" id="BES89079.1"/>
    </source>
</evidence>
<feature type="region of interest" description="Disordered" evidence="1">
    <location>
        <begin position="1"/>
        <end position="45"/>
    </location>
</feature>
<protein>
    <submittedName>
        <fullName evidence="2">Uncharacterized protein</fullName>
    </submittedName>
</protein>
<dbReference type="EMBL" id="AP028909">
    <property type="protein sequence ID" value="BES89079.1"/>
    <property type="molecule type" value="Genomic_DNA"/>
</dbReference>
<feature type="compositionally biased region" description="Polar residues" evidence="1">
    <location>
        <begin position="1"/>
        <end position="10"/>
    </location>
</feature>
<keyword evidence="3" id="KW-1185">Reference proteome</keyword>
<proteinExistence type="predicted"/>
<organism evidence="2 3">
    <name type="scientific">Nesidiocoris tenuis</name>
    <dbReference type="NCBI Taxonomy" id="355587"/>
    <lineage>
        <taxon>Eukaryota</taxon>
        <taxon>Metazoa</taxon>
        <taxon>Ecdysozoa</taxon>
        <taxon>Arthropoda</taxon>
        <taxon>Hexapoda</taxon>
        <taxon>Insecta</taxon>
        <taxon>Pterygota</taxon>
        <taxon>Neoptera</taxon>
        <taxon>Paraneoptera</taxon>
        <taxon>Hemiptera</taxon>
        <taxon>Heteroptera</taxon>
        <taxon>Panheteroptera</taxon>
        <taxon>Cimicomorpha</taxon>
        <taxon>Miridae</taxon>
        <taxon>Dicyphina</taxon>
        <taxon>Nesidiocoris</taxon>
    </lineage>
</organism>
<accession>A0ABN7A9U0</accession>
<evidence type="ECO:0000313" key="3">
    <source>
        <dbReference type="Proteomes" id="UP001307889"/>
    </source>
</evidence>
<evidence type="ECO:0000256" key="1">
    <source>
        <dbReference type="SAM" id="MobiDB-lite"/>
    </source>
</evidence>
<dbReference type="Proteomes" id="UP001307889">
    <property type="component" value="Chromosome 1"/>
</dbReference>
<sequence length="130" mass="14734">MENTKSLVNRNRTHAAIQERVPTASNRATEAEARRPRKRRKRQKASLYSINAQYLFLRGLRSSGPPPVFPAISNPPGSLRKARPSRLAITHRRHLRCNGNNFYRGAEIAGDNEDIAPSRRSDLFSTDKNL</sequence>
<name>A0ABN7A9U0_9HEMI</name>
<feature type="compositionally biased region" description="Basic residues" evidence="1">
    <location>
        <begin position="35"/>
        <end position="44"/>
    </location>
</feature>